<evidence type="ECO:0000313" key="2">
    <source>
        <dbReference type="EMBL" id="ETX14973.1"/>
    </source>
</evidence>
<feature type="domain" description="Phosphatidate phosphatase APP1 catalytic" evidence="1">
    <location>
        <begin position="140"/>
        <end position="289"/>
    </location>
</feature>
<dbReference type="Pfam" id="PF09949">
    <property type="entry name" value="APP1_cat"/>
    <property type="match status" value="1"/>
</dbReference>
<evidence type="ECO:0000313" key="3">
    <source>
        <dbReference type="Proteomes" id="UP000022447"/>
    </source>
</evidence>
<dbReference type="InterPro" id="IPR036412">
    <property type="entry name" value="HAD-like_sf"/>
</dbReference>
<protein>
    <submittedName>
        <fullName evidence="2">ABC transporter ATPase</fullName>
    </submittedName>
</protein>
<sequence>MLKTTLARIAHPVERILDRVFLRQAPTNVVIDPYLGYATEDEILLRGRVLTSLRRTTPSPQASWWVNLRQMAGLFLTREVAERTVCCGDHSAVTDDEGYFTLHVPRGDARPGWFSADVSVDGGDPVTLEALVASSAAPFMVISDIDDTVLHTGAYSLLRNLWTSLTGNALTREIFPDAVALMKGFEALDAPIYFVSSSPWNLHYFLLRIFDRHDLPKGPMFLRDLGISKTQFISGTHGDHKGAAIDALLAANPALPAVLVGDTGQHDPKVYLAATERHPGRIARVILREPGKGADRRDLARIAQMETLGVRVDHGPDYTDVSPELVRLAS</sequence>
<name>X7EIL1_9RHOB</name>
<dbReference type="AlphaFoldDB" id="X7EIL1"/>
<gene>
    <name evidence="2" type="ORF">OCH239_19445</name>
</gene>
<dbReference type="OrthoDB" id="9789875at2"/>
<dbReference type="PATRIC" id="fig|1449350.3.peg.1793"/>
<dbReference type="Proteomes" id="UP000022447">
    <property type="component" value="Unassembled WGS sequence"/>
</dbReference>
<dbReference type="RefSeq" id="WP_051489381.1">
    <property type="nucleotide sequence ID" value="NZ_JALZ01000007.1"/>
</dbReference>
<reference evidence="2 3" key="1">
    <citation type="submission" date="2014-01" db="EMBL/GenBank/DDBJ databases">
        <title>Roseivivax halodurans JCM 10272 Genome Sequencing.</title>
        <authorList>
            <person name="Lai Q."/>
            <person name="Li G."/>
            <person name="Shao Z."/>
        </authorList>
    </citation>
    <scope>NUCLEOTIDE SEQUENCE [LARGE SCALE GENOMIC DNA]</scope>
    <source>
        <strain evidence="2 3">JCM 10272</strain>
    </source>
</reference>
<dbReference type="PANTHER" id="PTHR28208">
    <property type="entry name" value="PHOSPHATIDATE PHOSPHATASE APP1"/>
    <property type="match status" value="1"/>
</dbReference>
<dbReference type="PANTHER" id="PTHR28208:SF3">
    <property type="entry name" value="PHOSPHATIDATE PHOSPHATASE APP1"/>
    <property type="match status" value="1"/>
</dbReference>
<dbReference type="EMBL" id="JALZ01000007">
    <property type="protein sequence ID" value="ETX14973.1"/>
    <property type="molecule type" value="Genomic_DNA"/>
</dbReference>
<comment type="caution">
    <text evidence="2">The sequence shown here is derived from an EMBL/GenBank/DDBJ whole genome shotgun (WGS) entry which is preliminary data.</text>
</comment>
<organism evidence="2 3">
    <name type="scientific">Roseivivax halodurans JCM 10272</name>
    <dbReference type="NCBI Taxonomy" id="1449350"/>
    <lineage>
        <taxon>Bacteria</taxon>
        <taxon>Pseudomonadati</taxon>
        <taxon>Pseudomonadota</taxon>
        <taxon>Alphaproteobacteria</taxon>
        <taxon>Rhodobacterales</taxon>
        <taxon>Roseobacteraceae</taxon>
        <taxon>Roseivivax</taxon>
    </lineage>
</organism>
<dbReference type="SUPFAM" id="SSF56784">
    <property type="entry name" value="HAD-like"/>
    <property type="match status" value="1"/>
</dbReference>
<dbReference type="eggNOG" id="COG4850">
    <property type="taxonomic scope" value="Bacteria"/>
</dbReference>
<keyword evidence="3" id="KW-1185">Reference proteome</keyword>
<evidence type="ECO:0000259" key="1">
    <source>
        <dbReference type="Pfam" id="PF09949"/>
    </source>
</evidence>
<dbReference type="STRING" id="1449350.OCH239_19445"/>
<accession>X7EIL1</accession>
<dbReference type="GO" id="GO:0008195">
    <property type="term" value="F:phosphatidate phosphatase activity"/>
    <property type="evidence" value="ECO:0007669"/>
    <property type="project" value="InterPro"/>
</dbReference>
<proteinExistence type="predicted"/>
<dbReference type="InterPro" id="IPR019236">
    <property type="entry name" value="APP1_cat"/>
</dbReference>
<dbReference type="InterPro" id="IPR052935">
    <property type="entry name" value="Mg2+_PAP"/>
</dbReference>